<feature type="signal peptide" evidence="1">
    <location>
        <begin position="1"/>
        <end position="37"/>
    </location>
</feature>
<gene>
    <name evidence="2" type="ORF">IDF66_16075</name>
</gene>
<protein>
    <submittedName>
        <fullName evidence="2">MspA family porin</fullName>
    </submittedName>
</protein>
<evidence type="ECO:0000313" key="2">
    <source>
        <dbReference type="EMBL" id="MBD1321105.1"/>
    </source>
</evidence>
<comment type="caution">
    <text evidence="2">The sequence shown here is derived from an EMBL/GenBank/DDBJ whole genome shotgun (WGS) entry which is preliminary data.</text>
</comment>
<organism evidence="2 3">
    <name type="scientific">Gordonia hankookensis</name>
    <dbReference type="NCBI Taxonomy" id="589403"/>
    <lineage>
        <taxon>Bacteria</taxon>
        <taxon>Bacillati</taxon>
        <taxon>Actinomycetota</taxon>
        <taxon>Actinomycetes</taxon>
        <taxon>Mycobacteriales</taxon>
        <taxon>Gordoniaceae</taxon>
        <taxon>Gordonia</taxon>
    </lineage>
</organism>
<feature type="chain" id="PRO_5045911357" evidence="1">
    <location>
        <begin position="38"/>
        <end position="228"/>
    </location>
</feature>
<dbReference type="Proteomes" id="UP000602395">
    <property type="component" value="Unassembled WGS sequence"/>
</dbReference>
<dbReference type="EMBL" id="JACWMS010000003">
    <property type="protein sequence ID" value="MBD1321105.1"/>
    <property type="molecule type" value="Genomic_DNA"/>
</dbReference>
<evidence type="ECO:0000313" key="3">
    <source>
        <dbReference type="Proteomes" id="UP000602395"/>
    </source>
</evidence>
<reference evidence="2 3" key="1">
    <citation type="submission" date="2020-09" db="EMBL/GenBank/DDBJ databases">
        <title>Novel species in genus Gordonia.</title>
        <authorList>
            <person name="Zhang G."/>
        </authorList>
    </citation>
    <scope>NUCLEOTIDE SEQUENCE [LARGE SCALE GENOMIC DNA]</scope>
    <source>
        <strain evidence="2 3">ON-33</strain>
    </source>
</reference>
<keyword evidence="1" id="KW-0732">Signal</keyword>
<accession>A0ABR7WEL8</accession>
<evidence type="ECO:0000256" key="1">
    <source>
        <dbReference type="SAM" id="SignalP"/>
    </source>
</evidence>
<dbReference type="InterPro" id="IPR015286">
    <property type="entry name" value="Porin_fam_mycobact-type"/>
</dbReference>
<dbReference type="Pfam" id="PF09203">
    <property type="entry name" value="MspA"/>
    <property type="match status" value="1"/>
</dbReference>
<keyword evidence="3" id="KW-1185">Reference proteome</keyword>
<proteinExistence type="predicted"/>
<dbReference type="RefSeq" id="WP_190267720.1">
    <property type="nucleotide sequence ID" value="NZ_JACWMS010000003.1"/>
</dbReference>
<dbReference type="Gene3D" id="2.10.300.10">
    <property type="entry name" value="Porin MspA ribbon domain"/>
    <property type="match status" value="1"/>
</dbReference>
<name>A0ABR7WEL8_9ACTN</name>
<sequence length="228" mass="23513">MNKIVAKRFPRNAVRAGAVAVGVLAAVPLVGQGMAHADTQVRLPNQTVTKKLADGTALTITRTNERARINPSMGGTPLHRNAWVSGRYDVKASDKKAKLGIASGYIVGCQLTLGGNSTTKGTATPGTGDYDVPISATAETGASVTLGPGQAANYTINDVEGKDDFGAESHGAAVTFAGGSGAVAYTNETMMINGCAGYAQARSYAKVQVMTDHTTQVVYLYGKPFSLG</sequence>
<dbReference type="Gene3D" id="2.60.40.1650">
    <property type="entry name" value="Porin MspA (Ig-like beta-sandwich domain)"/>
    <property type="match status" value="1"/>
</dbReference>